<feature type="region of interest" description="Disordered" evidence="3">
    <location>
        <begin position="419"/>
        <end position="464"/>
    </location>
</feature>
<organism evidence="4">
    <name type="scientific">Mesocestoides corti</name>
    <name type="common">Flatworm</name>
    <dbReference type="NCBI Taxonomy" id="53468"/>
    <lineage>
        <taxon>Eukaryota</taxon>
        <taxon>Metazoa</taxon>
        <taxon>Spiralia</taxon>
        <taxon>Lophotrochozoa</taxon>
        <taxon>Platyhelminthes</taxon>
        <taxon>Cestoda</taxon>
        <taxon>Eucestoda</taxon>
        <taxon>Cyclophyllidea</taxon>
        <taxon>Mesocestoididae</taxon>
        <taxon>Mesocestoides</taxon>
    </lineage>
</organism>
<evidence type="ECO:0000256" key="2">
    <source>
        <dbReference type="ARBA" id="ARBA00022490"/>
    </source>
</evidence>
<feature type="region of interest" description="Disordered" evidence="3">
    <location>
        <begin position="831"/>
        <end position="867"/>
    </location>
</feature>
<dbReference type="InterPro" id="IPR050897">
    <property type="entry name" value="SMAUG/VTS1_RNA-bind"/>
</dbReference>
<feature type="compositionally biased region" description="Low complexity" evidence="3">
    <location>
        <begin position="484"/>
        <end position="495"/>
    </location>
</feature>
<feature type="compositionally biased region" description="Basic residues" evidence="3">
    <location>
        <begin position="893"/>
        <end position="902"/>
    </location>
</feature>
<name>A0A5K3F371_MESCO</name>
<comment type="subcellular location">
    <subcellularLocation>
        <location evidence="1">Cytoplasm</location>
    </subcellularLocation>
</comment>
<evidence type="ECO:0000256" key="1">
    <source>
        <dbReference type="ARBA" id="ARBA00004496"/>
    </source>
</evidence>
<keyword evidence="2" id="KW-0963">Cytoplasm</keyword>
<reference evidence="4" key="1">
    <citation type="submission" date="2019-11" db="UniProtKB">
        <authorList>
            <consortium name="WormBaseParasite"/>
        </authorList>
    </citation>
    <scope>IDENTIFICATION</scope>
</reference>
<accession>A0A5K3F371</accession>
<feature type="compositionally biased region" description="Polar residues" evidence="3">
    <location>
        <begin position="442"/>
        <end position="456"/>
    </location>
</feature>
<evidence type="ECO:0000256" key="3">
    <source>
        <dbReference type="SAM" id="MobiDB-lite"/>
    </source>
</evidence>
<sequence>MSHTLKVDDSKDPHIPIPAIYIENNCFSESSALESPPCGLPFPFFVPDSDTIFEQVLPFHIQASRFLCWFSELTPPKQFLFTALSLQHLSRDYMRLAHSVTIERMSEDSRNGDMNSKACDLGHLNNLNVASEDFCSTLLDLLSSLNVPRERDSNFLRLHDKYLSLVDKALECASQQKPVCEDAFDSLEGQLLITAMTTPLFSLNDRQWLINNIKARCDGCPSTWQAAGLLSLANDLLETFEAHKASNDVLSSSSWTSVPRNFRSSSINSPFPFLPRTLCPFANRRHHSLIPPTTDNSLNVPSPFTSPHLLSSSSSLNSSGFVSGSESMYQGLNEPPAVALRGNRLAPPPNNRLYFLRRQSASPYTPQEEQLKEEEDIVSPASFTNTLLDKFDLHSCLIPRCCEDNSSQAESSKVIASPPNLYQPQQHLNPPPSSHEIPNPPATNSQALSAVTTSRCFSPPPPPQVTNDLVVNALPANNRGGNASESSPSSLVNLSGGCEKKRQPPFAFRRRVSAISVKNDKVEDLGMAYVPVWLKSLRLHKYVSLFKHLTYSQMLGITDEWLQRQQVTQGARNKILVSIGNLSTRSATLTHLEARISAAAQSPLDRGSCLRGCLGELRSVLQTPFPPSRVYQSASPPPHCLSSTSSAEDSAPPTGPTGNEFPFGSDIEDYVEDEGVDEEDGDDERELLDLQPVPGGLCQCPYTSSDTCLFDRSNSGGRAPYSPKRPKSSEGGSSGGASGGENFFFPASSSAAVVADTAEKTKEPTCEENLSDQIMRCLQQGLNALLSEPVDSNDNYGFFMRLLALVLDHPSFNRSQKDQVTAWQKQLIDRLGPAPQPRRSYHHHRASSRRSHHYSQPPARGGGSYSAPYLPRGSVGCGALGSRLHFASPLRPPYHHAQHHQPRSAAPSFLQAPSPLGMGTHWSGGMVRGRSTEPDVFQRQQVTPRLSFQERVTSQQQQRVASLDSLPGSTPFGPMEPRMATQHVFGRNRMSSYHGPLGGDMSVSNSAFTSPALQPACCFGLSPAADGDGFAITTAAAVTTYQPSTHPAVVSAPPTSSSPTVSDYSTAEINRNLDLLTEKVTKLAIDGKPSPVMSLDLPLFAQFLPSY</sequence>
<dbReference type="GO" id="GO:0000289">
    <property type="term" value="P:nuclear-transcribed mRNA poly(A) tail shortening"/>
    <property type="evidence" value="ECO:0007669"/>
    <property type="project" value="TreeGrafter"/>
</dbReference>
<feature type="region of interest" description="Disordered" evidence="3">
    <location>
        <begin position="714"/>
        <end position="742"/>
    </location>
</feature>
<feature type="region of interest" description="Disordered" evidence="3">
    <location>
        <begin position="891"/>
        <end position="974"/>
    </location>
</feature>
<feature type="compositionally biased region" description="Pro residues" evidence="3">
    <location>
        <begin position="429"/>
        <end position="441"/>
    </location>
</feature>
<dbReference type="PANTHER" id="PTHR12515">
    <property type="entry name" value="STERILE ALPHA MOTIF DOMAIN CONTAINING PROTEIN 4-RELATED"/>
    <property type="match status" value="1"/>
</dbReference>
<dbReference type="GO" id="GO:0000932">
    <property type="term" value="C:P-body"/>
    <property type="evidence" value="ECO:0007669"/>
    <property type="project" value="TreeGrafter"/>
</dbReference>
<feature type="region of interest" description="Disordered" evidence="3">
    <location>
        <begin position="628"/>
        <end position="666"/>
    </location>
</feature>
<evidence type="ECO:0000313" key="4">
    <source>
        <dbReference type="WBParaSite" id="MCU_005179-RC"/>
    </source>
</evidence>
<dbReference type="GO" id="GO:0003729">
    <property type="term" value="F:mRNA binding"/>
    <property type="evidence" value="ECO:0007669"/>
    <property type="project" value="TreeGrafter"/>
</dbReference>
<dbReference type="Gene3D" id="1.10.150.50">
    <property type="entry name" value="Transcription Factor, Ets-1"/>
    <property type="match status" value="1"/>
</dbReference>
<dbReference type="WBParaSite" id="MCU_005179-RC">
    <property type="protein sequence ID" value="MCU_005179-RC"/>
    <property type="gene ID" value="MCU_005179"/>
</dbReference>
<proteinExistence type="predicted"/>
<feature type="compositionally biased region" description="Basic residues" evidence="3">
    <location>
        <begin position="839"/>
        <end position="853"/>
    </location>
</feature>
<dbReference type="PANTHER" id="PTHR12515:SF5">
    <property type="entry name" value="PROTEIN SMAUG"/>
    <property type="match status" value="1"/>
</dbReference>
<feature type="compositionally biased region" description="Polar residues" evidence="3">
    <location>
        <begin position="938"/>
        <end position="960"/>
    </location>
</feature>
<dbReference type="InterPro" id="IPR013761">
    <property type="entry name" value="SAM/pointed_sf"/>
</dbReference>
<feature type="region of interest" description="Disordered" evidence="3">
    <location>
        <begin position="476"/>
        <end position="497"/>
    </location>
</feature>
<dbReference type="SUPFAM" id="SSF47769">
    <property type="entry name" value="SAM/Pointed domain"/>
    <property type="match status" value="1"/>
</dbReference>
<protein>
    <submittedName>
        <fullName evidence="4">SAM domain-containing protein</fullName>
    </submittedName>
</protein>
<dbReference type="AlphaFoldDB" id="A0A5K3F371"/>